<dbReference type="GO" id="GO:0016301">
    <property type="term" value="F:kinase activity"/>
    <property type="evidence" value="ECO:0007669"/>
    <property type="project" value="UniProtKB-KW"/>
</dbReference>
<dbReference type="SUPFAM" id="SSF56112">
    <property type="entry name" value="Protein kinase-like (PK-like)"/>
    <property type="match status" value="1"/>
</dbReference>
<dbReference type="InterPro" id="IPR001245">
    <property type="entry name" value="Ser-Thr/Tyr_kinase_cat_dom"/>
</dbReference>
<dbReference type="Gene3D" id="1.10.510.10">
    <property type="entry name" value="Transferase(Phosphotransferase) domain 1"/>
    <property type="match status" value="1"/>
</dbReference>
<dbReference type="EMBL" id="JABMIG020000454">
    <property type="protein sequence ID" value="KAL3777282.1"/>
    <property type="molecule type" value="Genomic_DNA"/>
</dbReference>
<dbReference type="PANTHER" id="PTHR44329:SF288">
    <property type="entry name" value="MITOGEN-ACTIVATED PROTEIN KINASE KINASE KINASE 20"/>
    <property type="match status" value="1"/>
</dbReference>
<keyword evidence="1" id="KW-0808">Transferase</keyword>
<evidence type="ECO:0000256" key="4">
    <source>
        <dbReference type="ARBA" id="ARBA00022840"/>
    </source>
</evidence>
<dbReference type="AlphaFoldDB" id="A0ABD3NNB3"/>
<dbReference type="PROSITE" id="PS50011">
    <property type="entry name" value="PROTEIN_KINASE_DOM"/>
    <property type="match status" value="1"/>
</dbReference>
<dbReference type="PANTHER" id="PTHR44329">
    <property type="entry name" value="SERINE/THREONINE-PROTEIN KINASE TNNI3K-RELATED"/>
    <property type="match status" value="1"/>
</dbReference>
<feature type="domain" description="Protein kinase" evidence="5">
    <location>
        <begin position="90"/>
        <end position="446"/>
    </location>
</feature>
<keyword evidence="4" id="KW-0067">ATP-binding</keyword>
<dbReference type="SMART" id="SM00220">
    <property type="entry name" value="S_TKc"/>
    <property type="match status" value="1"/>
</dbReference>
<comment type="caution">
    <text evidence="6">The sequence shown here is derived from an EMBL/GenBank/DDBJ whole genome shotgun (WGS) entry which is preliminary data.</text>
</comment>
<keyword evidence="2" id="KW-0547">Nucleotide-binding</keyword>
<accession>A0ABD3NNB3</accession>
<protein>
    <recommendedName>
        <fullName evidence="5">Protein kinase domain-containing protein</fullName>
    </recommendedName>
</protein>
<evidence type="ECO:0000313" key="7">
    <source>
        <dbReference type="Proteomes" id="UP001516023"/>
    </source>
</evidence>
<organism evidence="6 7">
    <name type="scientific">Cyclotella cryptica</name>
    <dbReference type="NCBI Taxonomy" id="29204"/>
    <lineage>
        <taxon>Eukaryota</taxon>
        <taxon>Sar</taxon>
        <taxon>Stramenopiles</taxon>
        <taxon>Ochrophyta</taxon>
        <taxon>Bacillariophyta</taxon>
        <taxon>Coscinodiscophyceae</taxon>
        <taxon>Thalassiosirophycidae</taxon>
        <taxon>Stephanodiscales</taxon>
        <taxon>Stephanodiscaceae</taxon>
        <taxon>Cyclotella</taxon>
    </lineage>
</organism>
<dbReference type="Gene3D" id="3.30.200.20">
    <property type="entry name" value="Phosphorylase Kinase, domain 1"/>
    <property type="match status" value="1"/>
</dbReference>
<evidence type="ECO:0000259" key="5">
    <source>
        <dbReference type="PROSITE" id="PS50011"/>
    </source>
</evidence>
<dbReference type="GO" id="GO:0005524">
    <property type="term" value="F:ATP binding"/>
    <property type="evidence" value="ECO:0007669"/>
    <property type="project" value="UniProtKB-KW"/>
</dbReference>
<evidence type="ECO:0000256" key="1">
    <source>
        <dbReference type="ARBA" id="ARBA00022679"/>
    </source>
</evidence>
<evidence type="ECO:0000313" key="6">
    <source>
        <dbReference type="EMBL" id="KAL3777282.1"/>
    </source>
</evidence>
<evidence type="ECO:0000256" key="2">
    <source>
        <dbReference type="ARBA" id="ARBA00022741"/>
    </source>
</evidence>
<name>A0ABD3NNB3_9STRA</name>
<dbReference type="Proteomes" id="UP001516023">
    <property type="component" value="Unassembled WGS sequence"/>
</dbReference>
<keyword evidence="7" id="KW-1185">Reference proteome</keyword>
<gene>
    <name evidence="6" type="ORF">HJC23_001493</name>
</gene>
<reference evidence="6 7" key="1">
    <citation type="journal article" date="2020" name="G3 (Bethesda)">
        <title>Improved Reference Genome for Cyclotella cryptica CCMP332, a Model for Cell Wall Morphogenesis, Salinity Adaptation, and Lipid Production in Diatoms (Bacillariophyta).</title>
        <authorList>
            <person name="Roberts W.R."/>
            <person name="Downey K.M."/>
            <person name="Ruck E.C."/>
            <person name="Traller J.C."/>
            <person name="Alverson A.J."/>
        </authorList>
    </citation>
    <scope>NUCLEOTIDE SEQUENCE [LARGE SCALE GENOMIC DNA]</scope>
    <source>
        <strain evidence="6 7">CCMP332</strain>
    </source>
</reference>
<evidence type="ECO:0000256" key="3">
    <source>
        <dbReference type="ARBA" id="ARBA00022777"/>
    </source>
</evidence>
<dbReference type="Pfam" id="PF07714">
    <property type="entry name" value="PK_Tyr_Ser-Thr"/>
    <property type="match status" value="1"/>
</dbReference>
<dbReference type="InterPro" id="IPR011009">
    <property type="entry name" value="Kinase-like_dom_sf"/>
</dbReference>
<dbReference type="InterPro" id="IPR000719">
    <property type="entry name" value="Prot_kinase_dom"/>
</dbReference>
<keyword evidence="3" id="KW-0418">Kinase</keyword>
<dbReference type="InterPro" id="IPR051681">
    <property type="entry name" value="Ser/Thr_Kinases-Pseudokinases"/>
</dbReference>
<sequence>MSPAAPIINCSLHDQPLSESAEEAATTHHEPALVAECHAAAATTPDAESTRDRRAIAEMASKAYRRASAKSNVLSRTKLQDIALVSMDELTVGELLGKGSFSNVHEITKIALKGTNSDELDDVGNSHSPRSLLAATYLRNPPNDKSPDASPTCRYAVKFLKEDIRKNHKRYAVGTTDLVVEGLFLASLSHPHIIKVRGLPEGGVNAMIDSGSGAGDTRGYFLILDRLFDTLSDRIYNHWAVQHAEGELVKKEHVSVFDRMMLRASANGRVRELVEERNENLAIRVKVAFDIAAALKYLHEKRIIYRDLKPENLGFDVRGDIKLFDLGLVKELHPDAQDRNGNYKLSMAGTPRYMSPECGMYRHYNLSADVYSFSMLLWEIIALEKPLQGFSFSQLKKEVFQEGFRPPLKTIWHKGLRTLIAAGWSQNPNKRPQMDEVYEKLKQIYTALKPGRVSEEEVSHSRRRSTYVPDMWSRISIRHIMSVEGKE</sequence>
<proteinExistence type="predicted"/>